<comment type="caution">
    <text evidence="1">The sequence shown here is derived from an EMBL/GenBank/DDBJ whole genome shotgun (WGS) entry which is preliminary data.</text>
</comment>
<accession>A0A074L843</accession>
<sequence>MSAVNVQKLCESAQERLKTAVKRVETFLNEHALPQLAADGNEESVLFYKGFLSDLRHVLVFSEVSYEKLGVALRRANFDVDFAEKALYNVYHDCVNSFFYPKNESYAEDGRYAYTGQDAIRFRKTPVPAAREVIMDITKNFEELRDDLTYYESDYLTQRRMQTRRTHA</sequence>
<gene>
    <name evidence="1" type="ORF">JDW19_17885</name>
</gene>
<dbReference type="EMBL" id="JAEHFQ010000010">
    <property type="protein sequence ID" value="MBM0634982.1"/>
    <property type="molecule type" value="Genomic_DNA"/>
</dbReference>
<evidence type="ECO:0000313" key="2">
    <source>
        <dbReference type="Proteomes" id="UP000650605"/>
    </source>
</evidence>
<name>A0A074L843_PAEPO</name>
<protein>
    <submittedName>
        <fullName evidence="1">YpuI family protein</fullName>
    </submittedName>
</protein>
<dbReference type="RefSeq" id="WP_029517778.1">
    <property type="nucleotide sequence ID" value="NZ_ALJV01000187.1"/>
</dbReference>
<dbReference type="Pfam" id="PF13047">
    <property type="entry name" value="DUF3907"/>
    <property type="match status" value="1"/>
</dbReference>
<dbReference type="InterPro" id="IPR025013">
    <property type="entry name" value="DUF3907"/>
</dbReference>
<reference evidence="1" key="1">
    <citation type="submission" date="2020-12" db="EMBL/GenBank/DDBJ databases">
        <title>Paenibacillus polymyxa LMG 27872: a double-edged sword.</title>
        <authorList>
            <person name="Langendries S."/>
            <person name="Garcia Mendez S."/>
            <person name="Beirinckx S."/>
            <person name="Viaene T."/>
            <person name="Baeyen S."/>
            <person name="Goeminne G."/>
            <person name="Willems A."/>
            <person name="Debode J."/>
            <person name="Goormachtig S."/>
        </authorList>
    </citation>
    <scope>NUCLEOTIDE SEQUENCE</scope>
    <source>
        <strain evidence="1">LMG 27872</strain>
    </source>
</reference>
<dbReference type="AlphaFoldDB" id="A0A074L843"/>
<organism evidence="1 2">
    <name type="scientific">Paenibacillus polymyxa</name>
    <name type="common">Bacillus polymyxa</name>
    <dbReference type="NCBI Taxonomy" id="1406"/>
    <lineage>
        <taxon>Bacteria</taxon>
        <taxon>Bacillati</taxon>
        <taxon>Bacillota</taxon>
        <taxon>Bacilli</taxon>
        <taxon>Bacillales</taxon>
        <taxon>Paenibacillaceae</taxon>
        <taxon>Paenibacillus</taxon>
    </lineage>
</organism>
<proteinExistence type="predicted"/>
<evidence type="ECO:0000313" key="1">
    <source>
        <dbReference type="EMBL" id="MBM0634982.1"/>
    </source>
</evidence>
<dbReference type="Proteomes" id="UP000650605">
    <property type="component" value="Unassembled WGS sequence"/>
</dbReference>